<evidence type="ECO:0000313" key="7">
    <source>
        <dbReference type="EMBL" id="WEK20285.1"/>
    </source>
</evidence>
<dbReference type="InterPro" id="IPR018040">
    <property type="entry name" value="Pectinesterase_Tyr_AS"/>
</dbReference>
<dbReference type="GO" id="GO:0009279">
    <property type="term" value="C:cell outer membrane"/>
    <property type="evidence" value="ECO:0007669"/>
    <property type="project" value="TreeGrafter"/>
</dbReference>
<evidence type="ECO:0000256" key="5">
    <source>
        <dbReference type="RuleBase" id="RU000589"/>
    </source>
</evidence>
<dbReference type="Pfam" id="PF01095">
    <property type="entry name" value="Pectinesterase"/>
    <property type="match status" value="1"/>
</dbReference>
<dbReference type="Gene3D" id="2.160.20.10">
    <property type="entry name" value="Single-stranded right-handed beta-helix, Pectin lyase-like"/>
    <property type="match status" value="1"/>
</dbReference>
<gene>
    <name evidence="7" type="ORF">P0Y49_03860</name>
</gene>
<evidence type="ECO:0000313" key="8">
    <source>
        <dbReference type="Proteomes" id="UP001214530"/>
    </source>
</evidence>
<dbReference type="PANTHER" id="PTHR31321:SF57">
    <property type="entry name" value="PECTINESTERASE 53-RELATED"/>
    <property type="match status" value="1"/>
</dbReference>
<proteinExistence type="inferred from homology"/>
<sequence>MAMKYLLKTQALIVLCILCCTMEILAQGAIFPKEITVAQDGSGNYKTIQEAVNAVRDLGEKRVKIFIKKGIYNEKLVIPSWKTSISLIGEDKENTIITNNDFSGKVNPQGKDAFGKDKFTTYTSYTVLVQGNDVSIENLTIANTAGPVGQAVALHVEGDRFVAKNCKLLGFQDTLYAATEKSRQFYQDCYIEGTTDFIFGEATVVFQNCIINSLVNSFITAAATRPNQKFGFVLFNCTLQAAEKATKVYLGRPWRPYAKTVFINCELGNHITPEGWNPWKGDAMFPDKEKTAYYAEFGNKGPGAVSKERVSWSHQLNAKDIKSYTLKNILGGADNWNPLSEI</sequence>
<evidence type="ECO:0000256" key="1">
    <source>
        <dbReference type="ARBA" id="ARBA00008891"/>
    </source>
</evidence>
<dbReference type="SUPFAM" id="SSF51126">
    <property type="entry name" value="Pectin lyase-like"/>
    <property type="match status" value="1"/>
</dbReference>
<accession>A0AAJ5W9Q0</accession>
<keyword evidence="3 5" id="KW-0063">Aspartyl esterase</keyword>
<dbReference type="PROSITE" id="PS00800">
    <property type="entry name" value="PECTINESTERASE_1"/>
    <property type="match status" value="1"/>
</dbReference>
<reference evidence="7" key="1">
    <citation type="submission" date="2023-03" db="EMBL/GenBank/DDBJ databases">
        <title>Andean soil-derived lignocellulolytic bacterial consortium as a source of novel taxa and putative plastic-active enzymes.</title>
        <authorList>
            <person name="Diaz-Garcia L."/>
            <person name="Chuvochina M."/>
            <person name="Feuerriegel G."/>
            <person name="Bunk B."/>
            <person name="Sproer C."/>
            <person name="Streit W.R."/>
            <person name="Rodriguez L.M."/>
            <person name="Overmann J."/>
            <person name="Jimenez D.J."/>
        </authorList>
    </citation>
    <scope>NUCLEOTIDE SEQUENCE</scope>
    <source>
        <strain evidence="7">MAG 3858</strain>
    </source>
</reference>
<feature type="chain" id="PRO_5042315431" description="Pectinesterase" evidence="5">
    <location>
        <begin position="27"/>
        <end position="342"/>
    </location>
</feature>
<protein>
    <recommendedName>
        <fullName evidence="5">Pectinesterase</fullName>
        <ecNumber evidence="5">3.1.1.11</ecNumber>
    </recommendedName>
</protein>
<evidence type="ECO:0000256" key="4">
    <source>
        <dbReference type="PROSITE-ProRule" id="PRU10040"/>
    </source>
</evidence>
<keyword evidence="2 5" id="KW-0378">Hydrolase</keyword>
<feature type="active site" evidence="4">
    <location>
        <position position="196"/>
    </location>
</feature>
<feature type="signal peptide" evidence="5">
    <location>
        <begin position="1"/>
        <end position="26"/>
    </location>
</feature>
<dbReference type="GO" id="GO:0030599">
    <property type="term" value="F:pectinesterase activity"/>
    <property type="evidence" value="ECO:0007669"/>
    <property type="project" value="UniProtKB-UniRule"/>
</dbReference>
<comment type="similarity">
    <text evidence="1">Belongs to the pectinesterase family.</text>
</comment>
<organism evidence="7 8">
    <name type="scientific">Candidatus Pedobacter colombiensis</name>
    <dbReference type="NCBI Taxonomy" id="3121371"/>
    <lineage>
        <taxon>Bacteria</taxon>
        <taxon>Pseudomonadati</taxon>
        <taxon>Bacteroidota</taxon>
        <taxon>Sphingobacteriia</taxon>
        <taxon>Sphingobacteriales</taxon>
        <taxon>Sphingobacteriaceae</taxon>
        <taxon>Pedobacter</taxon>
    </lineage>
</organism>
<dbReference type="EC" id="3.1.1.11" evidence="5"/>
<dbReference type="InterPro" id="IPR012334">
    <property type="entry name" value="Pectin_lyas_fold"/>
</dbReference>
<dbReference type="InterPro" id="IPR011050">
    <property type="entry name" value="Pectin_lyase_fold/virulence"/>
</dbReference>
<dbReference type="PROSITE" id="PS00503">
    <property type="entry name" value="PECTINESTERASE_2"/>
    <property type="match status" value="1"/>
</dbReference>
<dbReference type="InterPro" id="IPR033131">
    <property type="entry name" value="Pectinesterase_Asp_AS"/>
</dbReference>
<dbReference type="InterPro" id="IPR000070">
    <property type="entry name" value="Pectinesterase_cat"/>
</dbReference>
<dbReference type="GO" id="GO:0045490">
    <property type="term" value="P:pectin catabolic process"/>
    <property type="evidence" value="ECO:0007669"/>
    <property type="project" value="UniProtKB-UniRule"/>
</dbReference>
<comment type="pathway">
    <text evidence="5">Glycan metabolism; pectin degradation; 2-dehydro-3-deoxy-D-gluconate from pectin: step 1/5.</text>
</comment>
<evidence type="ECO:0000256" key="3">
    <source>
        <dbReference type="ARBA" id="ARBA00023085"/>
    </source>
</evidence>
<keyword evidence="5" id="KW-0732">Signal</keyword>
<dbReference type="Proteomes" id="UP001214530">
    <property type="component" value="Chromosome"/>
</dbReference>
<dbReference type="EMBL" id="CP119313">
    <property type="protein sequence ID" value="WEK20285.1"/>
    <property type="molecule type" value="Genomic_DNA"/>
</dbReference>
<dbReference type="GO" id="GO:0042545">
    <property type="term" value="P:cell wall modification"/>
    <property type="evidence" value="ECO:0007669"/>
    <property type="project" value="UniProtKB-UniRule"/>
</dbReference>
<evidence type="ECO:0000256" key="2">
    <source>
        <dbReference type="ARBA" id="ARBA00022801"/>
    </source>
</evidence>
<feature type="domain" description="Pectinesterase catalytic" evidence="6">
    <location>
        <begin position="35"/>
        <end position="332"/>
    </location>
</feature>
<dbReference type="PANTHER" id="PTHR31321">
    <property type="entry name" value="ACYL-COA THIOESTER HYDROLASE YBHC-RELATED"/>
    <property type="match status" value="1"/>
</dbReference>
<evidence type="ECO:0000259" key="6">
    <source>
        <dbReference type="Pfam" id="PF01095"/>
    </source>
</evidence>
<comment type="catalytic activity">
    <reaction evidence="5">
        <text>[(1-&gt;4)-alpha-D-galacturonosyl methyl ester](n) + n H2O = [(1-&gt;4)-alpha-D-galacturonosyl](n) + n methanol + n H(+)</text>
        <dbReference type="Rhea" id="RHEA:22380"/>
        <dbReference type="Rhea" id="RHEA-COMP:14570"/>
        <dbReference type="Rhea" id="RHEA-COMP:14573"/>
        <dbReference type="ChEBI" id="CHEBI:15377"/>
        <dbReference type="ChEBI" id="CHEBI:15378"/>
        <dbReference type="ChEBI" id="CHEBI:17790"/>
        <dbReference type="ChEBI" id="CHEBI:140522"/>
        <dbReference type="ChEBI" id="CHEBI:140523"/>
        <dbReference type="EC" id="3.1.1.11"/>
    </reaction>
</comment>
<name>A0AAJ5W9Q0_9SPHI</name>
<dbReference type="AlphaFoldDB" id="A0AAJ5W9Q0"/>